<evidence type="ECO:0000313" key="6">
    <source>
        <dbReference type="Proteomes" id="UP000002534"/>
    </source>
</evidence>
<dbReference type="Pfam" id="PF00437">
    <property type="entry name" value="T2SSE"/>
    <property type="match status" value="1"/>
</dbReference>
<evidence type="ECO:0000313" key="5">
    <source>
        <dbReference type="EMBL" id="ABA88127.1"/>
    </source>
</evidence>
<keyword evidence="6" id="KW-1185">Reference proteome</keyword>
<dbReference type="STRING" id="338963.Pcar_0872"/>
<evidence type="ECO:0000256" key="1">
    <source>
        <dbReference type="ARBA" id="ARBA00006611"/>
    </source>
</evidence>
<dbReference type="KEGG" id="pca:Pcar_0872"/>
<reference evidence="6" key="1">
    <citation type="submission" date="2005-10" db="EMBL/GenBank/DDBJ databases">
        <title>Complete sequence of Pelobacter carbinolicus DSM 2380.</title>
        <authorList>
            <person name="Copeland A."/>
            <person name="Lucas S."/>
            <person name="Lapidus A."/>
            <person name="Barry K."/>
            <person name="Detter J.C."/>
            <person name="Glavina T."/>
            <person name="Hammon N."/>
            <person name="Israni S."/>
            <person name="Pitluck S."/>
            <person name="Chertkov O."/>
            <person name="Schmutz J."/>
            <person name="Larimer F."/>
            <person name="Land M."/>
            <person name="Kyrpides N."/>
            <person name="Ivanova N."/>
            <person name="Richardson P."/>
        </authorList>
    </citation>
    <scope>NUCLEOTIDE SEQUENCE [LARGE SCALE GENOMIC DNA]</scope>
    <source>
        <strain evidence="6">DSM 2380 / NBRC 103641 / GraBd1</strain>
    </source>
</reference>
<dbReference type="SUPFAM" id="SSF52540">
    <property type="entry name" value="P-loop containing nucleoside triphosphate hydrolases"/>
    <property type="match status" value="1"/>
</dbReference>
<dbReference type="GO" id="GO:0005886">
    <property type="term" value="C:plasma membrane"/>
    <property type="evidence" value="ECO:0007669"/>
    <property type="project" value="TreeGrafter"/>
</dbReference>
<dbReference type="RefSeq" id="WP_011340587.1">
    <property type="nucleotide sequence ID" value="NC_007498.2"/>
</dbReference>
<evidence type="ECO:0000256" key="3">
    <source>
        <dbReference type="ARBA" id="ARBA00022840"/>
    </source>
</evidence>
<dbReference type="CDD" id="cd01129">
    <property type="entry name" value="PulE-GspE-like"/>
    <property type="match status" value="1"/>
</dbReference>
<keyword evidence="2" id="KW-0547">Nucleotide-binding</keyword>
<dbReference type="PANTHER" id="PTHR30258:SF2">
    <property type="entry name" value="COMG OPERON PROTEIN 1"/>
    <property type="match status" value="1"/>
</dbReference>
<comment type="similarity">
    <text evidence="1">Belongs to the GSP E family.</text>
</comment>
<evidence type="ECO:0000259" key="4">
    <source>
        <dbReference type="PROSITE" id="PS00662"/>
    </source>
</evidence>
<feature type="domain" description="Bacterial type II secretion system protein E" evidence="4">
    <location>
        <begin position="369"/>
        <end position="383"/>
    </location>
</feature>
<dbReference type="PROSITE" id="PS00662">
    <property type="entry name" value="T2SP_E"/>
    <property type="match status" value="1"/>
</dbReference>
<dbReference type="AlphaFoldDB" id="Q3A680"/>
<dbReference type="HOGENOM" id="CLU_013446_10_3_7"/>
<dbReference type="SUPFAM" id="SSF160246">
    <property type="entry name" value="EspE N-terminal domain-like"/>
    <property type="match status" value="1"/>
</dbReference>
<proteinExistence type="inferred from homology"/>
<name>Q3A680_SYNC1</name>
<dbReference type="Proteomes" id="UP000002534">
    <property type="component" value="Chromosome"/>
</dbReference>
<dbReference type="EMBL" id="CP000142">
    <property type="protein sequence ID" value="ABA88127.1"/>
    <property type="molecule type" value="Genomic_DNA"/>
</dbReference>
<evidence type="ECO:0000256" key="2">
    <source>
        <dbReference type="ARBA" id="ARBA00022741"/>
    </source>
</evidence>
<dbReference type="GO" id="GO:0005524">
    <property type="term" value="F:ATP binding"/>
    <property type="evidence" value="ECO:0007669"/>
    <property type="project" value="UniProtKB-KW"/>
</dbReference>
<accession>Q3A680</accession>
<gene>
    <name evidence="5" type="primary">pihE</name>
    <name evidence="5" type="ordered locus">Pcar_0872</name>
</gene>
<organism evidence="5 6">
    <name type="scientific">Syntrophotalea carbinolica (strain DSM 2380 / NBRC 103641 / GraBd1)</name>
    <name type="common">Pelobacter carbinolicus</name>
    <dbReference type="NCBI Taxonomy" id="338963"/>
    <lineage>
        <taxon>Bacteria</taxon>
        <taxon>Pseudomonadati</taxon>
        <taxon>Thermodesulfobacteriota</taxon>
        <taxon>Desulfuromonadia</taxon>
        <taxon>Desulfuromonadales</taxon>
        <taxon>Syntrophotaleaceae</taxon>
        <taxon>Syntrophotalea</taxon>
    </lineage>
</organism>
<dbReference type="Pfam" id="PF05157">
    <property type="entry name" value="MshEN"/>
    <property type="match status" value="1"/>
</dbReference>
<sequence length="548" mass="60847">MMPVERFGEFLVRKNVISREALSKLLTTQRLVREKIGVIAVREGLLSEDEMVGYLSEFLEIPLFRSDIDAIDRGIIHVIPKKMALKAHVLPVAVGEAGELILASSGPVPKSVLQTISRIVKKQVRLTLTTTTRLKRMQNLFFSQAYDTTIDLRKRIDVGDSGFIIELFEKIMVRAVNRNASDIHVEPEKDELVVRFREDGVLHRTETFPYDMASNLVARIKVLAGLDIAEKRKPQDGAFYFLPQALDVEIDGVNVRVSVLPTVHGEKVVMRLLPPHDAAIDLDGLGMNKSMLSDFCRHLEAPHGIILVTGPTGSGKSTTLYGSLQMLRGEATNITTIEDPVELTVRGVNQTQVDAGEKISFAAALRSILRQDPDIIMVGEIRDAETLSISLRAAITGHLVLSTLHTNDAPSSFSRMNDMGAEAFLVAASVRGVLAQRLVRTVCQHCGAWETITEAEMAMLGLQGEPFPVKRGAGCERCYRGYRGRLGLFELLSVDEAMQQLIMGRANFEEIRQYAVRHQGFKTLREDGIEKIRKGLTSPEEVLRVTIE</sequence>
<dbReference type="eggNOG" id="COG2804">
    <property type="taxonomic scope" value="Bacteria"/>
</dbReference>
<dbReference type="InterPro" id="IPR037257">
    <property type="entry name" value="T2SS_E_N_sf"/>
</dbReference>
<dbReference type="Gene3D" id="3.40.50.300">
    <property type="entry name" value="P-loop containing nucleotide triphosphate hydrolases"/>
    <property type="match status" value="1"/>
</dbReference>
<dbReference type="Gene3D" id="3.30.450.90">
    <property type="match status" value="1"/>
</dbReference>
<dbReference type="InterPro" id="IPR007831">
    <property type="entry name" value="T2SS_GspE_N"/>
</dbReference>
<reference evidence="5 6" key="2">
    <citation type="journal article" date="2012" name="BMC Genomics">
        <title>The genome of Pelobacter carbinolicus reveals surprising metabolic capabilities and physiological features.</title>
        <authorList>
            <person name="Aklujkar M."/>
            <person name="Haveman S.A."/>
            <person name="Didonato R.Jr."/>
            <person name="Chertkov O."/>
            <person name="Han C.S."/>
            <person name="Land M.L."/>
            <person name="Brown P."/>
            <person name="Lovley D.R."/>
        </authorList>
    </citation>
    <scope>NUCLEOTIDE SEQUENCE [LARGE SCALE GENOMIC DNA]</scope>
    <source>
        <strain evidence="6">DSM 2380 / NBRC 103641 / GraBd1</strain>
    </source>
</reference>
<dbReference type="GO" id="GO:0016887">
    <property type="term" value="F:ATP hydrolysis activity"/>
    <property type="evidence" value="ECO:0007669"/>
    <property type="project" value="TreeGrafter"/>
</dbReference>
<protein>
    <submittedName>
        <fullName evidence="5">Type IV pilus biogenesis ATPase PihE</fullName>
    </submittedName>
</protein>
<dbReference type="InterPro" id="IPR001482">
    <property type="entry name" value="T2SS/T4SS_dom"/>
</dbReference>
<dbReference type="InterPro" id="IPR027417">
    <property type="entry name" value="P-loop_NTPase"/>
</dbReference>
<dbReference type="OrthoDB" id="9805147at2"/>
<keyword evidence="3" id="KW-0067">ATP-binding</keyword>
<dbReference type="PANTHER" id="PTHR30258">
    <property type="entry name" value="TYPE II SECRETION SYSTEM PROTEIN GSPE-RELATED"/>
    <property type="match status" value="1"/>
</dbReference>